<name>A0A9K3D823_9EUKA</name>
<organism evidence="1 2">
    <name type="scientific">Kipferlia bialata</name>
    <dbReference type="NCBI Taxonomy" id="797122"/>
    <lineage>
        <taxon>Eukaryota</taxon>
        <taxon>Metamonada</taxon>
        <taxon>Carpediemonas-like organisms</taxon>
        <taxon>Kipferlia</taxon>
    </lineage>
</organism>
<feature type="non-terminal residue" evidence="1">
    <location>
        <position position="116"/>
    </location>
</feature>
<evidence type="ECO:0000313" key="1">
    <source>
        <dbReference type="EMBL" id="GIQ90684.1"/>
    </source>
</evidence>
<sequence>MGEDSEGGDIYATSCLPEYMFDGSHVCYSMTSLTERMEKESDKRWKLGTGKTLECSDCGQCIVRFSDAHSKWRLLGFKMRTKKGQKYPCATHKPGCREYPPDPAMHLSVQDHTHIP</sequence>
<dbReference type="Proteomes" id="UP000265618">
    <property type="component" value="Unassembled WGS sequence"/>
</dbReference>
<gene>
    <name evidence="1" type="ORF">KIPB_013569</name>
</gene>
<reference evidence="1 2" key="1">
    <citation type="journal article" date="2018" name="PLoS ONE">
        <title>The draft genome of Kipferlia bialata reveals reductive genome evolution in fornicate parasites.</title>
        <authorList>
            <person name="Tanifuji G."/>
            <person name="Takabayashi S."/>
            <person name="Kume K."/>
            <person name="Takagi M."/>
            <person name="Nakayama T."/>
            <person name="Kamikawa R."/>
            <person name="Inagaki Y."/>
            <person name="Hashimoto T."/>
        </authorList>
    </citation>
    <scope>NUCLEOTIDE SEQUENCE [LARGE SCALE GENOMIC DNA]</scope>
    <source>
        <strain evidence="1">NY0173</strain>
    </source>
</reference>
<keyword evidence="2" id="KW-1185">Reference proteome</keyword>
<evidence type="ECO:0000313" key="2">
    <source>
        <dbReference type="Proteomes" id="UP000265618"/>
    </source>
</evidence>
<protein>
    <submittedName>
        <fullName evidence="1">Uncharacterized protein</fullName>
    </submittedName>
</protein>
<dbReference type="AlphaFoldDB" id="A0A9K3D823"/>
<comment type="caution">
    <text evidence="1">The sequence shown here is derived from an EMBL/GenBank/DDBJ whole genome shotgun (WGS) entry which is preliminary data.</text>
</comment>
<dbReference type="EMBL" id="BDIP01006521">
    <property type="protein sequence ID" value="GIQ90684.1"/>
    <property type="molecule type" value="Genomic_DNA"/>
</dbReference>
<accession>A0A9K3D823</accession>
<proteinExistence type="predicted"/>